<dbReference type="Pfam" id="PF01381">
    <property type="entry name" value="HTH_3"/>
    <property type="match status" value="1"/>
</dbReference>
<dbReference type="Proteomes" id="UP000823891">
    <property type="component" value="Unassembled WGS sequence"/>
</dbReference>
<evidence type="ECO:0000313" key="2">
    <source>
        <dbReference type="EMBL" id="HJC25882.1"/>
    </source>
</evidence>
<evidence type="ECO:0000259" key="1">
    <source>
        <dbReference type="PROSITE" id="PS50943"/>
    </source>
</evidence>
<evidence type="ECO:0000313" key="3">
    <source>
        <dbReference type="Proteomes" id="UP000823891"/>
    </source>
</evidence>
<dbReference type="SUPFAM" id="SSF47413">
    <property type="entry name" value="lambda repressor-like DNA-binding domains"/>
    <property type="match status" value="1"/>
</dbReference>
<reference evidence="2" key="1">
    <citation type="journal article" date="2021" name="PeerJ">
        <title>Extensive microbial diversity within the chicken gut microbiome revealed by metagenomics and culture.</title>
        <authorList>
            <person name="Gilroy R."/>
            <person name="Ravi A."/>
            <person name="Getino M."/>
            <person name="Pursley I."/>
            <person name="Horton D.L."/>
            <person name="Alikhan N.F."/>
            <person name="Baker D."/>
            <person name="Gharbi K."/>
            <person name="Hall N."/>
            <person name="Watson M."/>
            <person name="Adriaenssens E.M."/>
            <person name="Foster-Nyarko E."/>
            <person name="Jarju S."/>
            <person name="Secka A."/>
            <person name="Antonio M."/>
            <person name="Oren A."/>
            <person name="Chaudhuri R.R."/>
            <person name="La Ragione R."/>
            <person name="Hildebrand F."/>
            <person name="Pallen M.J."/>
        </authorList>
    </citation>
    <scope>NUCLEOTIDE SEQUENCE</scope>
    <source>
        <strain evidence="2">USAMLcec2-132</strain>
    </source>
</reference>
<name>A0A9D2NI24_9FIRM</name>
<organism evidence="2 3">
    <name type="scientific">Candidatus Eisenbergiella merdavium</name>
    <dbReference type="NCBI Taxonomy" id="2838551"/>
    <lineage>
        <taxon>Bacteria</taxon>
        <taxon>Bacillati</taxon>
        <taxon>Bacillota</taxon>
        <taxon>Clostridia</taxon>
        <taxon>Lachnospirales</taxon>
        <taxon>Lachnospiraceae</taxon>
        <taxon>Eisenbergiella</taxon>
    </lineage>
</organism>
<dbReference type="EMBL" id="DWWS01000073">
    <property type="protein sequence ID" value="HJC25882.1"/>
    <property type="molecule type" value="Genomic_DNA"/>
</dbReference>
<dbReference type="GO" id="GO:0003677">
    <property type="term" value="F:DNA binding"/>
    <property type="evidence" value="ECO:0007669"/>
    <property type="project" value="InterPro"/>
</dbReference>
<protein>
    <submittedName>
        <fullName evidence="2">Helix-turn-helix transcriptional regulator</fullName>
    </submittedName>
</protein>
<comment type="caution">
    <text evidence="2">The sequence shown here is derived from an EMBL/GenBank/DDBJ whole genome shotgun (WGS) entry which is preliminary data.</text>
</comment>
<accession>A0A9D2NI24</accession>
<dbReference type="AlphaFoldDB" id="A0A9D2NI24"/>
<dbReference type="Gene3D" id="1.10.260.40">
    <property type="entry name" value="lambda repressor-like DNA-binding domains"/>
    <property type="match status" value="1"/>
</dbReference>
<proteinExistence type="predicted"/>
<gene>
    <name evidence="2" type="ORF">H9761_19665</name>
</gene>
<dbReference type="CDD" id="cd00093">
    <property type="entry name" value="HTH_XRE"/>
    <property type="match status" value="1"/>
</dbReference>
<dbReference type="SMART" id="SM00530">
    <property type="entry name" value="HTH_XRE"/>
    <property type="match status" value="1"/>
</dbReference>
<dbReference type="InterPro" id="IPR001387">
    <property type="entry name" value="Cro/C1-type_HTH"/>
</dbReference>
<reference evidence="2" key="2">
    <citation type="submission" date="2021-04" db="EMBL/GenBank/DDBJ databases">
        <authorList>
            <person name="Gilroy R."/>
        </authorList>
    </citation>
    <scope>NUCLEOTIDE SEQUENCE</scope>
    <source>
        <strain evidence="2">USAMLcec2-132</strain>
    </source>
</reference>
<dbReference type="InterPro" id="IPR010982">
    <property type="entry name" value="Lambda_DNA-bd_dom_sf"/>
</dbReference>
<sequence length="85" mass="9396">MKQNEKGFDDHGGFSRIIAGRISTQLSRHNWSLKTLSDKSTVPYETIKKVANGKIGNPSLKNILKIAEAFDCSIDYLAGRQDSAL</sequence>
<dbReference type="PROSITE" id="PS50943">
    <property type="entry name" value="HTH_CROC1"/>
    <property type="match status" value="1"/>
</dbReference>
<feature type="domain" description="HTH cro/C1-type" evidence="1">
    <location>
        <begin position="28"/>
        <end position="77"/>
    </location>
</feature>